<sequence>MTEGTRSFNAKRSRLTAAEVRRKVLEGSYIAGSQPESFDPSAMSPSSVQRIILTDIANPVDVEEALSSRVIARTEIKAASSSPQRIRDLTEKDVDIVVIPRNKSIQNPAIIEALSSDSVETQVKDLICSYEKDFTVVERRYESFSSAESYSRMSQQRKQIAEINPKQIFENDTPEIEAPGRIPLRSVSQVGDHPPHGNRESTISIESNGSSGSKDDSQSQQLHSSTCDPIVPNVTLKLSRSQIDETNEKKRLTNRSNYLINLLPLESESEVIEKRPKITCLTESTTTSRLVVRLLKLNLDPTFEPLFASAALYDINEKKKLSENFYFDLNSEDLLSLVRGHLGQEEEASKCRQAMFSVTDIRPGLFLVFKLEKILQSCDIGEAIEPYTKEEKNKEKLLQNAKEYCSRLGNYRMPFGWAALDLNAVLLNASNLSAFDMGDSMNRIDEELESLGGGSCYHETESIISADRISTMTSETLQHTASSATITSQILDTPSKKRSFFTSSATATTSIQPQPTVAESNLMMQQRISKIESLQPLLVNVNSFYKQDSERLTDDELIKILTEARKSNSSKLGRLKAIPIELKLEISLLKLDEIPAKLSSELIPMQPFVREISDPLTKDILPFAKAKDFTVNTYYRNLLYIHPKHVNFSARPGNARNICIRMQLMDSNSKPLKVIFGKSSTSNFSDKSYSSVLYHNKSPQFGDETKFQLPVDLNDGHHILFTFLHISCKPGKLSETLETPIGYTWHPLYRNGQLQTGEFALPISLEALPSSICYLSPFVNVPSIKWLDSHKPLFQVSISAVSTIHPQDEFLATFFTTFQALKSDSRKPNIPIPTESRMIDVVKGVIKAPPQPLANFLYAILDRILTLIGCQPFTPALTQACFETLCHLVKVCTMLLDNSVDHLGRSQILTTYLNFYKITTSDCLKVGQDETRKYGSAPLAGFEDLIISSPRNSARDSVDLINVIKNYERKTSNKLLASVEETEIDGDRKLMHEEIAAFLVRLTGSIRETTSTFSWFFLELIYKAMSEYLGACNRFFLPRKLRFRDTFLQNIHTLVTILINDVIEKLIKDPRQARSVNASLGFFLRDSLSLMDRSFSLQLIRDYLVIFSEKLSQAATESSQTSLMTLRIAFLRIICSHEHFTIINLPFDLSPTSTNSMNCNSTGAASNSIYQSPFKTSNSSFNNGINAISSTTSSSTQPGAPPSPSGSSSLSSRESSSHATDSQCPSNLLELSSSYKSKHFLLGVVLSDLSASLHSTNSTAQSKTIALVKTLLATHETDMRLSDSALKNRVASLYLPLIGILMDVRGCLFDPYGQCLEGTPVFPRRTKHSPGVNPKVALAISGLSQSLSSDKHSKSLITHTLSKDLTQQLLICFCWVIKNIDKSTLKHWMRELSPQRVHQFVDLLQLCISCFEYDPSKQNALGSAASSAVVDSSAACSNLESDETLIMKSIETSSLFGGEKSGTTIRWRMDDIGCLTRKRKTTIYSHPSEVEIALEKQVATEVTLITVDTMETLLKVLAMPASDHLHYLRPILVRLLMHIFACHQSVQSLESVFATQRSIVANYASLIFEERTELCGELCLQLLRHLASRLPTIRSNAAASLYLLMRNAFEHSSSFSKVKMQITMSLSTLVSNASSYGFALHESNLRRSLKTLLTYLENDLSVSAELQKTSFATQTKDLVFNLHMILSDTVKMKNVSNDFEMLIDLMFRIAKGYQTNPDLRLTWLINIANKHAERENYAEAAQCILHCAALVVEYLSMRSFGEYSIPKGAVAFEELSENILEESATSDDVISPDNDGVCESAHFSIDGFVHLIEKVANFYEKAQMFELLPNVYKLILPLYEERNDFTKLAYLHQHIADQLKKVDPPVSAILDVADAFPTPLPGSDKRCFGTYFRVGFYGYRFGDLNGEEFVYKEPAITKLSEISHRLEAFYAERLGKANVEVIKDSNDVDPRRLNPEKAYLQITYVEPHLEVWERRRRGTHLQCNYKLRHFSYATPFTKDGKAHGELKDQFKRRTILTTQYSFPYLKTRLRVIGREQTTLSPIEVAIEDIQKKTRELTAATIFSPPDAKMLQMVLQGCIGTTVNVGPVQIAKVFLATMSVDERGKPRDKLQNKLRLCFKDFTKKCSDALAKNEQLIGADQTDYQRELRRNYADFTSQLYQIIGIPSSTTTPGRTPLASIQLHQHPHHQHPLAAIAADIGPVTAV</sequence>
<reference evidence="2" key="1">
    <citation type="submission" date="2022-11" db="UniProtKB">
        <authorList>
            <consortium name="WormBaseParasite"/>
        </authorList>
    </citation>
    <scope>IDENTIFICATION</scope>
</reference>
<dbReference type="WBParaSite" id="ES5_v2.g7646.t1">
    <property type="protein sequence ID" value="ES5_v2.g7646.t1"/>
    <property type="gene ID" value="ES5_v2.g7646"/>
</dbReference>
<proteinExistence type="predicted"/>
<accession>A0AC34GSB8</accession>
<name>A0AC34GSB8_9BILA</name>
<evidence type="ECO:0000313" key="2">
    <source>
        <dbReference type="WBParaSite" id="ES5_v2.g7646.t1"/>
    </source>
</evidence>
<evidence type="ECO:0000313" key="1">
    <source>
        <dbReference type="Proteomes" id="UP000887579"/>
    </source>
</evidence>
<organism evidence="1 2">
    <name type="scientific">Panagrolaimus sp. ES5</name>
    <dbReference type="NCBI Taxonomy" id="591445"/>
    <lineage>
        <taxon>Eukaryota</taxon>
        <taxon>Metazoa</taxon>
        <taxon>Ecdysozoa</taxon>
        <taxon>Nematoda</taxon>
        <taxon>Chromadorea</taxon>
        <taxon>Rhabditida</taxon>
        <taxon>Tylenchina</taxon>
        <taxon>Panagrolaimomorpha</taxon>
        <taxon>Panagrolaimoidea</taxon>
        <taxon>Panagrolaimidae</taxon>
        <taxon>Panagrolaimus</taxon>
    </lineage>
</organism>
<dbReference type="Proteomes" id="UP000887579">
    <property type="component" value="Unplaced"/>
</dbReference>
<protein>
    <submittedName>
        <fullName evidence="2">Dedicator of cytokinesis protein 7</fullName>
    </submittedName>
</protein>